<proteinExistence type="predicted"/>
<dbReference type="InterPro" id="IPR016032">
    <property type="entry name" value="Sig_transdc_resp-reg_C-effctor"/>
</dbReference>
<feature type="domain" description="HTH luxR-type" evidence="4">
    <location>
        <begin position="1"/>
        <end position="68"/>
    </location>
</feature>
<dbReference type="PRINTS" id="PR00038">
    <property type="entry name" value="HTHLUXR"/>
</dbReference>
<evidence type="ECO:0000259" key="4">
    <source>
        <dbReference type="PROSITE" id="PS50043"/>
    </source>
</evidence>
<sequence length="70" mass="7978">MASLPFSERLTARELEVLNLLVTGLGNKELAQTLFISEHTVKNHLTNIFQKLGVNDRAQAIAYVYKYQQE</sequence>
<dbReference type="CDD" id="cd06170">
    <property type="entry name" value="LuxR_C_like"/>
    <property type="match status" value="1"/>
</dbReference>
<reference evidence="6" key="1">
    <citation type="journal article" date="2022" name="G3 (Bethesda)">
        <title>Unveiling the complete genome sequence of Alicyclobacillus acidoterrestris DSM 3922T, a taint-producing strain.</title>
        <authorList>
            <person name="Leonardo I.C."/>
            <person name="Barreto Crespo M.T."/>
            <person name="Gaspar F.B."/>
        </authorList>
    </citation>
    <scope>NUCLEOTIDE SEQUENCE [LARGE SCALE GENOMIC DNA]</scope>
    <source>
        <strain evidence="6">DSM 3922</strain>
    </source>
</reference>
<organism evidence="5 6">
    <name type="scientific">Alicyclobacillus acidoterrestris (strain ATCC 49025 / DSM 3922 / CIP 106132 / NCIMB 13137 / GD3B)</name>
    <dbReference type="NCBI Taxonomy" id="1356854"/>
    <lineage>
        <taxon>Bacteria</taxon>
        <taxon>Bacillati</taxon>
        <taxon>Bacillota</taxon>
        <taxon>Bacilli</taxon>
        <taxon>Bacillales</taxon>
        <taxon>Alicyclobacillaceae</taxon>
        <taxon>Alicyclobacillus</taxon>
    </lineage>
</organism>
<dbReference type="PANTHER" id="PTHR44688">
    <property type="entry name" value="DNA-BINDING TRANSCRIPTIONAL ACTIVATOR DEVR_DOSR"/>
    <property type="match status" value="1"/>
</dbReference>
<dbReference type="InterPro" id="IPR000792">
    <property type="entry name" value="Tscrpt_reg_LuxR_C"/>
</dbReference>
<evidence type="ECO:0000313" key="5">
    <source>
        <dbReference type="EMBL" id="UNO50737.1"/>
    </source>
</evidence>
<accession>A0A9E7D1C0</accession>
<keyword evidence="6" id="KW-1185">Reference proteome</keyword>
<gene>
    <name evidence="5" type="ORF">K1I37_03070</name>
</gene>
<dbReference type="Pfam" id="PF00196">
    <property type="entry name" value="GerE"/>
    <property type="match status" value="1"/>
</dbReference>
<dbReference type="Gene3D" id="1.10.10.10">
    <property type="entry name" value="Winged helix-like DNA-binding domain superfamily/Winged helix DNA-binding domain"/>
    <property type="match status" value="1"/>
</dbReference>
<dbReference type="InterPro" id="IPR036388">
    <property type="entry name" value="WH-like_DNA-bd_sf"/>
</dbReference>
<dbReference type="GO" id="GO:0006355">
    <property type="term" value="P:regulation of DNA-templated transcription"/>
    <property type="evidence" value="ECO:0007669"/>
    <property type="project" value="InterPro"/>
</dbReference>
<keyword evidence="2" id="KW-0238">DNA-binding</keyword>
<evidence type="ECO:0000256" key="1">
    <source>
        <dbReference type="ARBA" id="ARBA00023015"/>
    </source>
</evidence>
<keyword evidence="1" id="KW-0805">Transcription regulation</keyword>
<dbReference type="SMART" id="SM00421">
    <property type="entry name" value="HTH_LUXR"/>
    <property type="match status" value="1"/>
</dbReference>
<dbReference type="Proteomes" id="UP000829401">
    <property type="component" value="Chromosome"/>
</dbReference>
<evidence type="ECO:0000256" key="2">
    <source>
        <dbReference type="ARBA" id="ARBA00023125"/>
    </source>
</evidence>
<dbReference type="SUPFAM" id="SSF46894">
    <property type="entry name" value="C-terminal effector domain of the bipartite response regulators"/>
    <property type="match status" value="1"/>
</dbReference>
<keyword evidence="3" id="KW-0804">Transcription</keyword>
<dbReference type="GO" id="GO:0003677">
    <property type="term" value="F:DNA binding"/>
    <property type="evidence" value="ECO:0007669"/>
    <property type="project" value="UniProtKB-KW"/>
</dbReference>
<name>A0A9E7D1C0_ALIAG</name>
<evidence type="ECO:0000256" key="3">
    <source>
        <dbReference type="ARBA" id="ARBA00023163"/>
    </source>
</evidence>
<dbReference type="AlphaFoldDB" id="A0A9E7D1C0"/>
<dbReference type="KEGG" id="aaco:K1I37_03070"/>
<dbReference type="PANTHER" id="PTHR44688:SF16">
    <property type="entry name" value="DNA-BINDING TRANSCRIPTIONAL ACTIVATOR DEVR_DOSR"/>
    <property type="match status" value="1"/>
</dbReference>
<dbReference type="PROSITE" id="PS50043">
    <property type="entry name" value="HTH_LUXR_2"/>
    <property type="match status" value="1"/>
</dbReference>
<protein>
    <submittedName>
        <fullName evidence="5">Response regulator transcription factor</fullName>
    </submittedName>
</protein>
<dbReference type="EMBL" id="CP080467">
    <property type="protein sequence ID" value="UNO50737.1"/>
    <property type="molecule type" value="Genomic_DNA"/>
</dbReference>
<evidence type="ECO:0000313" key="6">
    <source>
        <dbReference type="Proteomes" id="UP000829401"/>
    </source>
</evidence>